<dbReference type="InterPro" id="IPR050343">
    <property type="entry name" value="RsuA_PseudoU_synthase"/>
</dbReference>
<feature type="domain" description="RNA-binding S4" evidence="11">
    <location>
        <begin position="40"/>
        <end position="96"/>
    </location>
</feature>
<evidence type="ECO:0000256" key="1">
    <source>
        <dbReference type="ARBA" id="ARBA00036390"/>
    </source>
</evidence>
<dbReference type="PROSITE" id="PS50889">
    <property type="entry name" value="S4"/>
    <property type="match status" value="1"/>
</dbReference>
<comment type="catalytic activity">
    <reaction evidence="1">
        <text>uridine(35) in tRNA(Tyr) = pseudouridine(35) in tRNA(Tyr)</text>
        <dbReference type="Rhea" id="RHEA:60556"/>
        <dbReference type="Rhea" id="RHEA-COMP:15607"/>
        <dbReference type="Rhea" id="RHEA-COMP:15608"/>
        <dbReference type="ChEBI" id="CHEBI:65314"/>
        <dbReference type="ChEBI" id="CHEBI:65315"/>
    </reaction>
</comment>
<comment type="caution">
    <text evidence="12">The sequence shown here is derived from an EMBL/GenBank/DDBJ whole genome shotgun (WGS) entry which is preliminary data.</text>
</comment>
<comment type="catalytic activity">
    <reaction evidence="2">
        <text>uridine(2604) in 23S rRNA = pseudouridine(2604) in 23S rRNA</text>
        <dbReference type="Rhea" id="RHEA:38875"/>
        <dbReference type="Rhea" id="RHEA-COMP:10093"/>
        <dbReference type="Rhea" id="RHEA-COMP:10094"/>
        <dbReference type="ChEBI" id="CHEBI:65314"/>
        <dbReference type="ChEBI" id="CHEBI:65315"/>
        <dbReference type="EC" id="5.4.99.21"/>
    </reaction>
</comment>
<gene>
    <name evidence="12" type="ORF">C6P61_10175</name>
</gene>
<dbReference type="GO" id="GO:0003723">
    <property type="term" value="F:RNA binding"/>
    <property type="evidence" value="ECO:0007669"/>
    <property type="project" value="UniProtKB-KW"/>
</dbReference>
<dbReference type="SMART" id="SM00363">
    <property type="entry name" value="S4"/>
    <property type="match status" value="1"/>
</dbReference>
<dbReference type="EMBL" id="PVLR01000025">
    <property type="protein sequence ID" value="PRD68652.1"/>
    <property type="molecule type" value="Genomic_DNA"/>
</dbReference>
<evidence type="ECO:0000256" key="2">
    <source>
        <dbReference type="ARBA" id="ARBA00036535"/>
    </source>
</evidence>
<proteinExistence type="predicted"/>
<evidence type="ECO:0000313" key="13">
    <source>
        <dbReference type="Proteomes" id="UP000238326"/>
    </source>
</evidence>
<evidence type="ECO:0000256" key="7">
    <source>
        <dbReference type="ARBA" id="ARBA00042843"/>
    </source>
</evidence>
<evidence type="ECO:0000259" key="11">
    <source>
        <dbReference type="SMART" id="SM00363"/>
    </source>
</evidence>
<name>A0A2S9KE19_9BURK</name>
<evidence type="ECO:0000256" key="6">
    <source>
        <dbReference type="ARBA" id="ARBA00041697"/>
    </source>
</evidence>
<organism evidence="12 13">
    <name type="scientific">Malikia spinosa</name>
    <dbReference type="NCBI Taxonomy" id="86180"/>
    <lineage>
        <taxon>Bacteria</taxon>
        <taxon>Pseudomonadati</taxon>
        <taxon>Pseudomonadota</taxon>
        <taxon>Betaproteobacteria</taxon>
        <taxon>Burkholderiales</taxon>
        <taxon>Comamonadaceae</taxon>
        <taxon>Malikia</taxon>
    </lineage>
</organism>
<dbReference type="SUPFAM" id="SSF55174">
    <property type="entry name" value="Alpha-L RNA-binding motif"/>
    <property type="match status" value="1"/>
</dbReference>
<reference evidence="12 13" key="1">
    <citation type="submission" date="2018-03" db="EMBL/GenBank/DDBJ databases">
        <title>Comparative genomics illustrates the genes involved in a hyperalkaliphilic mechanisms of Serpentinomonas isolated from highly-alkaline calcium-rich serpentinized springs.</title>
        <authorList>
            <person name="Suzuki S."/>
            <person name="Ishii S."/>
            <person name="Walworth N."/>
            <person name="Bird L."/>
            <person name="Kuenen J.G."/>
            <person name="Nealson K.H."/>
        </authorList>
    </citation>
    <scope>NUCLEOTIDE SEQUENCE [LARGE SCALE GENOMIC DNA]</scope>
    <source>
        <strain evidence="12 13">83</strain>
    </source>
</reference>
<dbReference type="CDD" id="cd00165">
    <property type="entry name" value="S4"/>
    <property type="match status" value="1"/>
</dbReference>
<evidence type="ECO:0000256" key="5">
    <source>
        <dbReference type="ARBA" id="ARBA00041420"/>
    </source>
</evidence>
<dbReference type="PANTHER" id="PTHR47683:SF2">
    <property type="entry name" value="RNA-BINDING S4 DOMAIN-CONTAINING PROTEIN"/>
    <property type="match status" value="1"/>
</dbReference>
<evidence type="ECO:0000256" key="10">
    <source>
        <dbReference type="PROSITE-ProRule" id="PRU00182"/>
    </source>
</evidence>
<keyword evidence="13" id="KW-1185">Reference proteome</keyword>
<dbReference type="EC" id="5.4.99.21" evidence="3"/>
<dbReference type="PANTHER" id="PTHR47683">
    <property type="entry name" value="PSEUDOURIDINE SYNTHASE FAMILY PROTEIN-RELATED"/>
    <property type="match status" value="1"/>
</dbReference>
<protein>
    <recommendedName>
        <fullName evidence="4">Dual-specificity RNA pseudouridine synthase RluF</fullName>
        <ecNumber evidence="3">5.4.99.21</ecNumber>
    </recommendedName>
    <alternativeName>
        <fullName evidence="6">23S rRNA pseudouridine(2604) synthase</fullName>
    </alternativeName>
    <alternativeName>
        <fullName evidence="8">Ribosomal large subunit pseudouridine synthase F</fullName>
    </alternativeName>
    <alternativeName>
        <fullName evidence="7">rRNA pseudouridylate synthase F</fullName>
    </alternativeName>
    <alternativeName>
        <fullName evidence="9">rRNA-uridine isomerase F</fullName>
    </alternativeName>
    <alternativeName>
        <fullName evidence="5">tRNA(Tyr) pseudouridine(35) synthase</fullName>
    </alternativeName>
</protein>
<evidence type="ECO:0000313" key="12">
    <source>
        <dbReference type="EMBL" id="PRD68652.1"/>
    </source>
</evidence>
<keyword evidence="10" id="KW-0694">RNA-binding</keyword>
<evidence type="ECO:0000256" key="9">
    <source>
        <dbReference type="ARBA" id="ARBA00043147"/>
    </source>
</evidence>
<dbReference type="Pfam" id="PF01479">
    <property type="entry name" value="S4"/>
    <property type="match status" value="1"/>
</dbReference>
<dbReference type="OrthoDB" id="9807213at2"/>
<dbReference type="AlphaFoldDB" id="A0A2S9KE19"/>
<evidence type="ECO:0000256" key="3">
    <source>
        <dbReference type="ARBA" id="ARBA00038922"/>
    </source>
</evidence>
<dbReference type="InterPro" id="IPR036986">
    <property type="entry name" value="S4_RNA-bd_sf"/>
</dbReference>
<evidence type="ECO:0000256" key="8">
    <source>
        <dbReference type="ARBA" id="ARBA00042890"/>
    </source>
</evidence>
<evidence type="ECO:0000256" key="4">
    <source>
        <dbReference type="ARBA" id="ARBA00039989"/>
    </source>
</evidence>
<dbReference type="GO" id="GO:0160138">
    <property type="term" value="F:23S rRNA pseudouridine(2604) synthase activity"/>
    <property type="evidence" value="ECO:0007669"/>
    <property type="project" value="UniProtKB-EC"/>
</dbReference>
<dbReference type="InterPro" id="IPR002942">
    <property type="entry name" value="S4_RNA-bd"/>
</dbReference>
<dbReference type="Gene3D" id="3.10.290.10">
    <property type="entry name" value="RNA-binding S4 domain"/>
    <property type="match status" value="1"/>
</dbReference>
<sequence>MTTRPSDCGRWPSCRCRRMYKESKAWEASMSEPYQKSEGERLAKRVAALQACSRAEAERLIEGGWVRVDGRVADDPAQRVLDEMIEIDARGLGETLLPATLLWHKPVGLALAESQPLAGLVEPEGLLRPWHVKHLRCASPMPAACSGLAVFAQSPGVQRKLHEDALLLEHEWMLDLAGAVAASRLEALEQAVDQLAPGPRTPYLKLSVSSRSDERTRLRLALKGYAPERLPSWLAQAGLKPQALQRLRLGRVALGPVEASGWRLLGMHERF</sequence>
<accession>A0A2S9KE19</accession>
<dbReference type="Proteomes" id="UP000238326">
    <property type="component" value="Unassembled WGS sequence"/>
</dbReference>